<dbReference type="PANTHER" id="PTHR43047:SF64">
    <property type="entry name" value="HISTIDINE KINASE CONTAINING CHEY-HOMOLOGOUS RECEIVER DOMAIN AND PAS DOMAIN-RELATED"/>
    <property type="match status" value="1"/>
</dbReference>
<dbReference type="Gene3D" id="1.10.287.130">
    <property type="match status" value="1"/>
</dbReference>
<dbReference type="InterPro" id="IPR001638">
    <property type="entry name" value="Solute-binding_3/MltF_N"/>
</dbReference>
<dbReference type="SMART" id="SM00387">
    <property type="entry name" value="HATPase_c"/>
    <property type="match status" value="1"/>
</dbReference>
<feature type="domain" description="Response regulatory" evidence="9">
    <location>
        <begin position="599"/>
        <end position="718"/>
    </location>
</feature>
<dbReference type="Pfam" id="PF00497">
    <property type="entry name" value="SBP_bac_3"/>
    <property type="match status" value="1"/>
</dbReference>
<dbReference type="Gene3D" id="3.40.50.2300">
    <property type="match status" value="1"/>
</dbReference>
<dbReference type="InterPro" id="IPR011006">
    <property type="entry name" value="CheY-like_superfamily"/>
</dbReference>
<dbReference type="CDD" id="cd16922">
    <property type="entry name" value="HATPase_EvgS-ArcB-TorS-like"/>
    <property type="match status" value="1"/>
</dbReference>
<evidence type="ECO:0000256" key="1">
    <source>
        <dbReference type="ARBA" id="ARBA00000085"/>
    </source>
</evidence>
<accession>A0ABX9GDA1</accession>
<dbReference type="PROSITE" id="PS50110">
    <property type="entry name" value="RESPONSE_REGULATORY"/>
    <property type="match status" value="1"/>
</dbReference>
<comment type="catalytic activity">
    <reaction evidence="1">
        <text>ATP + protein L-histidine = ADP + protein N-phospho-L-histidine.</text>
        <dbReference type="EC" id="2.7.13.3"/>
    </reaction>
</comment>
<keyword evidence="7" id="KW-1133">Transmembrane helix</keyword>
<dbReference type="PROSITE" id="PS50109">
    <property type="entry name" value="HIS_KIN"/>
    <property type="match status" value="1"/>
</dbReference>
<feature type="domain" description="Histidine kinase" evidence="8">
    <location>
        <begin position="355"/>
        <end position="577"/>
    </location>
</feature>
<evidence type="ECO:0000256" key="4">
    <source>
        <dbReference type="ARBA" id="ARBA00022679"/>
    </source>
</evidence>
<evidence type="ECO:0000256" key="2">
    <source>
        <dbReference type="ARBA" id="ARBA00012438"/>
    </source>
</evidence>
<feature type="modified residue" description="4-aspartylphosphate" evidence="6">
    <location>
        <position position="648"/>
    </location>
</feature>
<dbReference type="EC" id="2.7.13.3" evidence="2"/>
<evidence type="ECO:0000259" key="8">
    <source>
        <dbReference type="PROSITE" id="PS50109"/>
    </source>
</evidence>
<dbReference type="Pfam" id="PF02518">
    <property type="entry name" value="HATPase_c"/>
    <property type="match status" value="1"/>
</dbReference>
<evidence type="ECO:0000256" key="5">
    <source>
        <dbReference type="ARBA" id="ARBA00022777"/>
    </source>
</evidence>
<dbReference type="InterPro" id="IPR036097">
    <property type="entry name" value="HisK_dim/P_sf"/>
</dbReference>
<dbReference type="InterPro" id="IPR004358">
    <property type="entry name" value="Sig_transdc_His_kin-like_C"/>
</dbReference>
<evidence type="ECO:0000313" key="11">
    <source>
        <dbReference type="Proteomes" id="UP000252124"/>
    </source>
</evidence>
<dbReference type="Gene3D" id="3.30.565.10">
    <property type="entry name" value="Histidine kinase-like ATPase, C-terminal domain"/>
    <property type="match status" value="1"/>
</dbReference>
<dbReference type="CDD" id="cd00082">
    <property type="entry name" value="HisKA"/>
    <property type="match status" value="1"/>
</dbReference>
<keyword evidence="11" id="KW-1185">Reference proteome</keyword>
<comment type="caution">
    <text evidence="10">The sequence shown here is derived from an EMBL/GenBank/DDBJ whole genome shotgun (WGS) entry which is preliminary data.</text>
</comment>
<dbReference type="CDD" id="cd17546">
    <property type="entry name" value="REC_hyHK_CKI1_RcsC-like"/>
    <property type="match status" value="1"/>
</dbReference>
<sequence length="725" mass="78200">MPKMLPRLPTRTEGTTRRRGLPKRILIALGVCFCILIAALFLGVTAIRNSSTAPSLAALPILDLSREEQAWIAANPVVIVGVMPNSSPLEYLEDDTARGLPVQYIREVGLRTGLTFTFKPAESVQSRLDWLKSGEIDMLSMASRNLGRVPRTPGVLFTPAYIVSATVVVTRAHEHAVTELDELADKTVVVLEHAPYANLLKGKVGKIKLTAETVGTAVLDMVARGEADATIGTELFLAPYLNRRYAGTLQIAGVLSSMTAELAMAVSEDKPLLRSILQKALRSISAQRAAELRQAWIEDIDLGAPPLSTLIRHYGPQGLAALATLCLLGFLTYRTWREYRRAVRSEREKEIFLSVMSYEIRTPMNTVLASVELLRNTSMGEQQRHLVGLANSGASALLRLLDGVLDISKLEAGDFVLDYLPTDIASLARDVVDLQRLQAQEKGIGLNLTVPDGCARLMLDATRTNQILHNLVSNAIKFTDRGAVDVAIAFSRISGSEHCGLLEIHVSDTGIGIPEQAQAELFRPYAQVIGSPSRRPGGTGLGLLICRELVTLMKGHIALRSAPGVGTTVTLTLPVDVYLSQQACESDAQAATSTGARLEILLVEDLPANQAVLQMQLASLGYGVSVVGDGAQALQMYRERCYDLVLMDCDLPDTDGYTLAQTIRNHESAQGTQATPIIAISAATGAEHAQRCAKAGMNGVISKPILLAKLQDAIERWAGANPART</sequence>
<dbReference type="EMBL" id="QNRM01000002">
    <property type="protein sequence ID" value="RBP22334.1"/>
    <property type="molecule type" value="Genomic_DNA"/>
</dbReference>
<dbReference type="Pfam" id="PF00512">
    <property type="entry name" value="HisKA"/>
    <property type="match status" value="1"/>
</dbReference>
<evidence type="ECO:0000256" key="7">
    <source>
        <dbReference type="SAM" id="Phobius"/>
    </source>
</evidence>
<dbReference type="SUPFAM" id="SSF55874">
    <property type="entry name" value="ATPase domain of HSP90 chaperone/DNA topoisomerase II/histidine kinase"/>
    <property type="match status" value="1"/>
</dbReference>
<dbReference type="SUPFAM" id="SSF53850">
    <property type="entry name" value="Periplasmic binding protein-like II"/>
    <property type="match status" value="1"/>
</dbReference>
<dbReference type="InterPro" id="IPR003661">
    <property type="entry name" value="HisK_dim/P_dom"/>
</dbReference>
<dbReference type="GO" id="GO:0016301">
    <property type="term" value="F:kinase activity"/>
    <property type="evidence" value="ECO:0007669"/>
    <property type="project" value="UniProtKB-KW"/>
</dbReference>
<dbReference type="SUPFAM" id="SSF47384">
    <property type="entry name" value="Homodimeric domain of signal transducing histidine kinase"/>
    <property type="match status" value="1"/>
</dbReference>
<evidence type="ECO:0000256" key="3">
    <source>
        <dbReference type="ARBA" id="ARBA00022553"/>
    </source>
</evidence>
<dbReference type="Pfam" id="PF00072">
    <property type="entry name" value="Response_reg"/>
    <property type="match status" value="1"/>
</dbReference>
<evidence type="ECO:0000259" key="9">
    <source>
        <dbReference type="PROSITE" id="PS50110"/>
    </source>
</evidence>
<dbReference type="InterPro" id="IPR001789">
    <property type="entry name" value="Sig_transdc_resp-reg_receiver"/>
</dbReference>
<dbReference type="PRINTS" id="PR00344">
    <property type="entry name" value="BCTRLSENSOR"/>
</dbReference>
<protein>
    <recommendedName>
        <fullName evidence="2">histidine kinase</fullName>
        <ecNumber evidence="2">2.7.13.3</ecNumber>
    </recommendedName>
</protein>
<dbReference type="InterPro" id="IPR003594">
    <property type="entry name" value="HATPase_dom"/>
</dbReference>
<dbReference type="PANTHER" id="PTHR43047">
    <property type="entry name" value="TWO-COMPONENT HISTIDINE PROTEIN KINASE"/>
    <property type="match status" value="1"/>
</dbReference>
<keyword evidence="7" id="KW-0472">Membrane</keyword>
<dbReference type="Proteomes" id="UP000252124">
    <property type="component" value="Unassembled WGS sequence"/>
</dbReference>
<dbReference type="SMART" id="SM00448">
    <property type="entry name" value="REC"/>
    <property type="match status" value="1"/>
</dbReference>
<dbReference type="SUPFAM" id="SSF52172">
    <property type="entry name" value="CheY-like"/>
    <property type="match status" value="1"/>
</dbReference>
<feature type="transmembrane region" description="Helical" evidence="7">
    <location>
        <begin position="25"/>
        <end position="47"/>
    </location>
</feature>
<evidence type="ECO:0000313" key="10">
    <source>
        <dbReference type="EMBL" id="RBP22334.1"/>
    </source>
</evidence>
<reference evidence="10 11" key="1">
    <citation type="submission" date="2018-06" db="EMBL/GenBank/DDBJ databases">
        <title>Genomic Encyclopedia of Type Strains, Phase III (KMG-III): the genomes of soil and plant-associated and newly described type strains.</title>
        <authorList>
            <person name="Whitman W."/>
        </authorList>
    </citation>
    <scope>NUCLEOTIDE SEQUENCE [LARGE SCALE GENOMIC DNA]</scope>
    <source>
        <strain evidence="10 11">CECT 7342</strain>
    </source>
</reference>
<organism evidence="10 11">
    <name type="scientific">Achromobacter marplatensis</name>
    <dbReference type="NCBI Taxonomy" id="470868"/>
    <lineage>
        <taxon>Bacteria</taxon>
        <taxon>Pseudomonadati</taxon>
        <taxon>Pseudomonadota</taxon>
        <taxon>Betaproteobacteria</taxon>
        <taxon>Burkholderiales</taxon>
        <taxon>Alcaligenaceae</taxon>
        <taxon>Achromobacter</taxon>
    </lineage>
</organism>
<name>A0ABX9GDA1_9BURK</name>
<dbReference type="InterPro" id="IPR036890">
    <property type="entry name" value="HATPase_C_sf"/>
</dbReference>
<proteinExistence type="predicted"/>
<dbReference type="CDD" id="cd01007">
    <property type="entry name" value="PBP2_BvgS_HisK_like"/>
    <property type="match status" value="1"/>
</dbReference>
<dbReference type="SMART" id="SM00388">
    <property type="entry name" value="HisKA"/>
    <property type="match status" value="1"/>
</dbReference>
<gene>
    <name evidence="10" type="ORF">DFP87_10270</name>
</gene>
<keyword evidence="5 10" id="KW-0418">Kinase</keyword>
<keyword evidence="3 6" id="KW-0597">Phosphoprotein</keyword>
<dbReference type="Gene3D" id="3.40.190.10">
    <property type="entry name" value="Periplasmic binding protein-like II"/>
    <property type="match status" value="2"/>
</dbReference>
<evidence type="ECO:0000256" key="6">
    <source>
        <dbReference type="PROSITE-ProRule" id="PRU00169"/>
    </source>
</evidence>
<keyword evidence="4" id="KW-0808">Transferase</keyword>
<dbReference type="InterPro" id="IPR005467">
    <property type="entry name" value="His_kinase_dom"/>
</dbReference>
<dbReference type="SMART" id="SM00062">
    <property type="entry name" value="PBPb"/>
    <property type="match status" value="1"/>
</dbReference>
<keyword evidence="7" id="KW-0812">Transmembrane</keyword>